<organism evidence="1 2">
    <name type="scientific">Conexibacter stalactiti</name>
    <dbReference type="NCBI Taxonomy" id="1940611"/>
    <lineage>
        <taxon>Bacteria</taxon>
        <taxon>Bacillati</taxon>
        <taxon>Actinomycetota</taxon>
        <taxon>Thermoleophilia</taxon>
        <taxon>Solirubrobacterales</taxon>
        <taxon>Conexibacteraceae</taxon>
        <taxon>Conexibacter</taxon>
    </lineage>
</organism>
<dbReference type="RefSeq" id="WP_318596447.1">
    <property type="nucleotide sequence ID" value="NZ_JAWSTH010000013.1"/>
</dbReference>
<gene>
    <name evidence="1" type="ORF">R7226_07580</name>
</gene>
<comment type="caution">
    <text evidence="1">The sequence shown here is derived from an EMBL/GenBank/DDBJ whole genome shotgun (WGS) entry which is preliminary data.</text>
</comment>
<sequence length="1271" mass="136201">MPFNDLQALRDALRGFVVAGEHGRRLRLPPDGLGWEPLAVFIRERLPLIGGDLVLDPVSEPEIVGDAVVLSGQFDSWLGQPGALVACAFDLADGGQPSLLVRLDPTDPRQPFPIRDWNLGNAFPTWALLESPLTELRFGRPGFLASSIARTSAPSRPALQRGLSFAAETLRLDGALAPLEAIPQLRPSGLEGAIDGTIEAPHTLIASEPIRAIPFGYLDLPVRFGAVSTDPDRGQTIDDPPPAVATWLQLSSELHVGGPAVPSIPLLLRFERLGALLRLVADLRAISTYGLDQFATVLHDAPIGSYLSGVIDLPRLIELRDLSVSIATRPVGIAAVGLSLGTARRLVVVEGWVELPDVQVDFMVDDPAGSADITAILSGQFDFLDGIAVTVRGVYPQLLFSGSVDTDPPIPFERIVRRFLPTLGSFPDISLSRLTALADLTARRYAFELGVRSGWQIPIGIASFQLEEATLSLGYEVGASQAFSGELTADAVLLGRDGREVARFGAGWVMPSTSFLLEGEFPEISLTGLAETLTGGSIPASGLPQIFLRDSRVRFEMQSEATRQLRLTGTTTYEFSLGTTIDAEKIGQADLALAVRRGSGERDGVVVGLVVRPDWTPDAIWSGLSDVFDVLTVRDAGLILSSIRDDDFSLPNLRGSWVPDRVRPGVTFFAALLLDGDALSILRGLFSSEIEFDLLAYIDTSDLKRSEIAARLPADDGKGAISFTGLELAIKPGAGEFSLAAGAIFTVAGERVTLEGSGVLRIGTTPSASFAIGVANWREPFGIKGLTLETFGLSFSVSTGTVAIGLLGSFLIGSDPRDRFRFAIGGSIVNFEAPGGFVFKLESASGRALKVIDLVRDFTSVDLRDVPLLNGLAFTRLDLFVVADPGGWDAPDHHRYEQGIGVDADLTLYDEWRLRLKLEANKVRGLLADGSISNAIVIGDLLVISDFTGRTGPSVHIDTSGLKPAALTNTQRIEERRRRLTQPLPEGIRPAVLGINPYTVITNGEQSTAYFAFSGAIRLLGIKEESFAGSVTDGGFEVNFHTKLAHLYGADFSASLSRSDGFAGHAEGRFDFSLDFPDGVSIRGIRILPPVVVRGPRAFLSIDLALSLGAASAGFALSFDWGPVHIAVDFHLTVTAELLARLWDEIVVWIRSHVEQFFADIVSSAERFVQLLRDGFLWAGQTALEIVRILSEVFDVDSLVRMAQLLVDAARFVFTEMVDALMEGLGATFEAAVAALQAIGDFCALAANESVLYGRPPEAPAITTTTGGAPR</sequence>
<keyword evidence="2" id="KW-1185">Reference proteome</keyword>
<evidence type="ECO:0000313" key="1">
    <source>
        <dbReference type="EMBL" id="MDW5594190.1"/>
    </source>
</evidence>
<protein>
    <submittedName>
        <fullName evidence="1">Uncharacterized protein</fullName>
    </submittedName>
</protein>
<proteinExistence type="predicted"/>
<dbReference type="Proteomes" id="UP001284601">
    <property type="component" value="Unassembled WGS sequence"/>
</dbReference>
<accession>A0ABU4HLK8</accession>
<reference evidence="2" key="1">
    <citation type="submission" date="2023-07" db="EMBL/GenBank/DDBJ databases">
        <title>Conexibacter stalactiti sp. nov., isolated from stalactites in a lava cave and emended description of the genus Conexibacter.</title>
        <authorList>
            <person name="Lee S.D."/>
        </authorList>
    </citation>
    <scope>NUCLEOTIDE SEQUENCE [LARGE SCALE GENOMIC DNA]</scope>
    <source>
        <strain evidence="2">KCTC 39840</strain>
    </source>
</reference>
<evidence type="ECO:0000313" key="2">
    <source>
        <dbReference type="Proteomes" id="UP001284601"/>
    </source>
</evidence>
<name>A0ABU4HLK8_9ACTN</name>
<dbReference type="EMBL" id="JAWSTH010000013">
    <property type="protein sequence ID" value="MDW5594190.1"/>
    <property type="molecule type" value="Genomic_DNA"/>
</dbReference>